<feature type="domain" description="DUF7373" evidence="3">
    <location>
        <begin position="268"/>
        <end position="395"/>
    </location>
</feature>
<dbReference type="InterPro" id="IPR055797">
    <property type="entry name" value="DUF7373"/>
</dbReference>
<gene>
    <name evidence="4" type="ORF">ACH4WX_17605</name>
</gene>
<dbReference type="Proteomes" id="UP001611263">
    <property type="component" value="Unassembled WGS sequence"/>
</dbReference>
<dbReference type="EMBL" id="JBIRUQ010000004">
    <property type="protein sequence ID" value="MFI1462534.1"/>
    <property type="molecule type" value="Genomic_DNA"/>
</dbReference>
<feature type="chain" id="PRO_5045380840" description="Lipoprotein" evidence="1">
    <location>
        <begin position="23"/>
        <end position="396"/>
    </location>
</feature>
<evidence type="ECO:0000256" key="1">
    <source>
        <dbReference type="SAM" id="SignalP"/>
    </source>
</evidence>
<accession>A0ABW7TRZ3</accession>
<feature type="signal peptide" evidence="1">
    <location>
        <begin position="1"/>
        <end position="22"/>
    </location>
</feature>
<dbReference type="Pfam" id="PF24088">
    <property type="entry name" value="DUF7373"/>
    <property type="match status" value="1"/>
</dbReference>
<proteinExistence type="predicted"/>
<keyword evidence="1" id="KW-0732">Signal</keyword>
<keyword evidence="5" id="KW-1185">Reference proteome</keyword>
<sequence length="396" mass="42784">MLSRVFAAMAAGALLAGTTACGSVVSGEPTRLKPDLSGLNVGNYPTEPIHYGTAKDKKAARYREGQRLGDFVALPFEADPTFVKGLGGMGGPVVLDRRDMQSLVINDTFDEIAPDLIAGWVHTWGTDGEAATSQQMSIAVLMFPNAATAETVAGRLEHDDFTFNTDNRPVQLPKYPHSKAHWRPGVTSLGSWTSHDRYVVFVKYNDLSEKADLPSMVQHTEAMLDVQMPLLDQFEPTPADQLEGIQLDPDGVLALALPKSEQVVTMIGPSSTFRGRGALHALGGLTSLEFLHKGQVSAIALAETVVMESRSATGAEELFHFLGPNGTEMSEVETLATPPGIDNGNTECFRRKDVQYAESSSFCILQTGRYFAQVEGSQIQDLHQKTAAQYALLANV</sequence>
<protein>
    <recommendedName>
        <fullName evidence="6">Lipoprotein</fullName>
    </recommendedName>
</protein>
<reference evidence="4 5" key="1">
    <citation type="submission" date="2024-10" db="EMBL/GenBank/DDBJ databases">
        <title>The Natural Products Discovery Center: Release of the First 8490 Sequenced Strains for Exploring Actinobacteria Biosynthetic Diversity.</title>
        <authorList>
            <person name="Kalkreuter E."/>
            <person name="Kautsar S.A."/>
            <person name="Yang D."/>
            <person name="Bader C.D."/>
            <person name="Teijaro C.N."/>
            <person name="Fluegel L."/>
            <person name="Davis C.M."/>
            <person name="Simpson J.R."/>
            <person name="Lauterbach L."/>
            <person name="Steele A.D."/>
            <person name="Gui C."/>
            <person name="Meng S."/>
            <person name="Li G."/>
            <person name="Viehrig K."/>
            <person name="Ye F."/>
            <person name="Su P."/>
            <person name="Kiefer A.F."/>
            <person name="Nichols A."/>
            <person name="Cepeda A.J."/>
            <person name="Yan W."/>
            <person name="Fan B."/>
            <person name="Jiang Y."/>
            <person name="Adhikari A."/>
            <person name="Zheng C.-J."/>
            <person name="Schuster L."/>
            <person name="Cowan T.M."/>
            <person name="Smanski M.J."/>
            <person name="Chevrette M.G."/>
            <person name="De Carvalho L.P.S."/>
            <person name="Shen B."/>
        </authorList>
    </citation>
    <scope>NUCLEOTIDE SEQUENCE [LARGE SCALE GENOMIC DNA]</scope>
    <source>
        <strain evidence="4 5">NPDC020568</strain>
    </source>
</reference>
<comment type="caution">
    <text evidence="4">The sequence shown here is derived from an EMBL/GenBank/DDBJ whole genome shotgun (WGS) entry which is preliminary data.</text>
</comment>
<dbReference type="Pfam" id="PF24092">
    <property type="entry name" value="DUF7373_C"/>
    <property type="match status" value="1"/>
</dbReference>
<dbReference type="RefSeq" id="WP_156052301.1">
    <property type="nucleotide sequence ID" value="NZ_JBIRUQ010000004.1"/>
</dbReference>
<evidence type="ECO:0008006" key="6">
    <source>
        <dbReference type="Google" id="ProtNLM"/>
    </source>
</evidence>
<evidence type="ECO:0000259" key="2">
    <source>
        <dbReference type="Pfam" id="PF24088"/>
    </source>
</evidence>
<dbReference type="GeneID" id="93503720"/>
<evidence type="ECO:0000313" key="4">
    <source>
        <dbReference type="EMBL" id="MFI1462534.1"/>
    </source>
</evidence>
<dbReference type="PROSITE" id="PS51257">
    <property type="entry name" value="PROKAR_LIPOPROTEIN"/>
    <property type="match status" value="1"/>
</dbReference>
<evidence type="ECO:0000259" key="3">
    <source>
        <dbReference type="Pfam" id="PF24092"/>
    </source>
</evidence>
<evidence type="ECO:0000313" key="5">
    <source>
        <dbReference type="Proteomes" id="UP001611263"/>
    </source>
</evidence>
<dbReference type="InterPro" id="IPR056463">
    <property type="entry name" value="DUF7373_C"/>
</dbReference>
<name>A0ABW7TRZ3_9NOCA</name>
<organism evidence="4 5">
    <name type="scientific">Nocardia carnea</name>
    <dbReference type="NCBI Taxonomy" id="37328"/>
    <lineage>
        <taxon>Bacteria</taxon>
        <taxon>Bacillati</taxon>
        <taxon>Actinomycetota</taxon>
        <taxon>Actinomycetes</taxon>
        <taxon>Mycobacteriales</taxon>
        <taxon>Nocardiaceae</taxon>
        <taxon>Nocardia</taxon>
    </lineage>
</organism>
<feature type="domain" description="DUF7373" evidence="2">
    <location>
        <begin position="52"/>
        <end position="245"/>
    </location>
</feature>